<dbReference type="EMBL" id="LSSN01000380">
    <property type="protein sequence ID" value="OMJ24251.1"/>
    <property type="molecule type" value="Genomic_DNA"/>
</dbReference>
<dbReference type="AlphaFoldDB" id="A0A1R1YBE2"/>
<keyword evidence="2" id="KW-1185">Reference proteome</keyword>
<protein>
    <submittedName>
        <fullName evidence="1">Uncharacterized protein</fullName>
    </submittedName>
</protein>
<proteinExistence type="predicted"/>
<dbReference type="Proteomes" id="UP000187283">
    <property type="component" value="Unassembled WGS sequence"/>
</dbReference>
<organism evidence="1 2">
    <name type="scientific">Smittium culicis</name>
    <dbReference type="NCBI Taxonomy" id="133412"/>
    <lineage>
        <taxon>Eukaryota</taxon>
        <taxon>Fungi</taxon>
        <taxon>Fungi incertae sedis</taxon>
        <taxon>Zoopagomycota</taxon>
        <taxon>Kickxellomycotina</taxon>
        <taxon>Harpellomycetes</taxon>
        <taxon>Harpellales</taxon>
        <taxon>Legeriomycetaceae</taxon>
        <taxon>Smittium</taxon>
    </lineage>
</organism>
<name>A0A1R1YBE2_9FUNG</name>
<reference evidence="1 2" key="1">
    <citation type="submission" date="2017-01" db="EMBL/GenBank/DDBJ databases">
        <authorList>
            <person name="Mah S.A."/>
            <person name="Swanson W.J."/>
            <person name="Moy G.W."/>
            <person name="Vacquier V.D."/>
        </authorList>
    </citation>
    <scope>NUCLEOTIDE SEQUENCE [LARGE SCALE GENOMIC DNA]</scope>
    <source>
        <strain evidence="1 2">GSMNP</strain>
    </source>
</reference>
<accession>A0A1R1YBE2</accession>
<evidence type="ECO:0000313" key="2">
    <source>
        <dbReference type="Proteomes" id="UP000187283"/>
    </source>
</evidence>
<sequence length="90" mass="10780">MNSIKIISEYWELVPASCLRGFWKNIMPWKCDNNFIEISNMISNLKIDCLNIDENSDEDEFCEDLLYKNENYLSSSDEKYDEIQTEYNFI</sequence>
<comment type="caution">
    <text evidence="1">The sequence shown here is derived from an EMBL/GenBank/DDBJ whole genome shotgun (WGS) entry which is preliminary data.</text>
</comment>
<evidence type="ECO:0000313" key="1">
    <source>
        <dbReference type="EMBL" id="OMJ24251.1"/>
    </source>
</evidence>
<gene>
    <name evidence="1" type="ORF">AYI70_g1715</name>
</gene>